<feature type="domain" description="Cadherin" evidence="11">
    <location>
        <begin position="112"/>
        <end position="264"/>
    </location>
</feature>
<evidence type="ECO:0000313" key="13">
    <source>
        <dbReference type="Proteomes" id="UP000748531"/>
    </source>
</evidence>
<feature type="region of interest" description="Disordered" evidence="9">
    <location>
        <begin position="630"/>
        <end position="658"/>
    </location>
</feature>
<comment type="caution">
    <text evidence="12">The sequence shown here is derived from an EMBL/GenBank/DDBJ whole genome shotgun (WGS) entry which is preliminary data.</text>
</comment>
<dbReference type="GO" id="GO:0005886">
    <property type="term" value="C:plasma membrane"/>
    <property type="evidence" value="ECO:0007669"/>
    <property type="project" value="InterPro"/>
</dbReference>
<keyword evidence="6 10" id="KW-0472">Membrane</keyword>
<dbReference type="AlphaFoldDB" id="A0A8J4SUB1"/>
<dbReference type="GO" id="GO:0007156">
    <property type="term" value="P:homophilic cell adhesion via plasma membrane adhesion molecules"/>
    <property type="evidence" value="ECO:0007669"/>
    <property type="project" value="InterPro"/>
</dbReference>
<dbReference type="InterPro" id="IPR050174">
    <property type="entry name" value="Protocadherin/Cadherin-CA"/>
</dbReference>
<dbReference type="GO" id="GO:0005509">
    <property type="term" value="F:calcium ion binding"/>
    <property type="evidence" value="ECO:0007669"/>
    <property type="project" value="UniProtKB-UniRule"/>
</dbReference>
<dbReference type="PRINTS" id="PR00205">
    <property type="entry name" value="CADHERIN"/>
</dbReference>
<evidence type="ECO:0000259" key="11">
    <source>
        <dbReference type="PROSITE" id="PS50268"/>
    </source>
</evidence>
<feature type="compositionally biased region" description="Polar residues" evidence="9">
    <location>
        <begin position="530"/>
        <end position="546"/>
    </location>
</feature>
<feature type="domain" description="Cadherin" evidence="11">
    <location>
        <begin position="35"/>
        <end position="108"/>
    </location>
</feature>
<dbReference type="SMART" id="SM00112">
    <property type="entry name" value="CA"/>
    <property type="match status" value="2"/>
</dbReference>
<keyword evidence="5 10" id="KW-1133">Transmembrane helix</keyword>
<evidence type="ECO:0000256" key="1">
    <source>
        <dbReference type="ARBA" id="ARBA00004167"/>
    </source>
</evidence>
<protein>
    <recommendedName>
        <fullName evidence="11">Cadherin domain-containing protein</fullName>
    </recommendedName>
</protein>
<organism evidence="12 13">
    <name type="scientific">Paragonimus heterotremus</name>
    <dbReference type="NCBI Taxonomy" id="100268"/>
    <lineage>
        <taxon>Eukaryota</taxon>
        <taxon>Metazoa</taxon>
        <taxon>Spiralia</taxon>
        <taxon>Lophotrochozoa</taxon>
        <taxon>Platyhelminthes</taxon>
        <taxon>Trematoda</taxon>
        <taxon>Digenea</taxon>
        <taxon>Plagiorchiida</taxon>
        <taxon>Troglotremata</taxon>
        <taxon>Troglotrematidae</taxon>
        <taxon>Paragonimus</taxon>
    </lineage>
</organism>
<feature type="region of interest" description="Disordered" evidence="9">
    <location>
        <begin position="574"/>
        <end position="602"/>
    </location>
</feature>
<dbReference type="PANTHER" id="PTHR24028">
    <property type="entry name" value="CADHERIN-87A"/>
    <property type="match status" value="1"/>
</dbReference>
<evidence type="ECO:0000256" key="4">
    <source>
        <dbReference type="ARBA" id="ARBA00022837"/>
    </source>
</evidence>
<sequence>MSLVFFDRASPNMRILDNWPSGLRWFFLYPSVCVIHYVIKHQTENRAVQEFRVSPQGYIYVARGNLDREKVSSYNFYLVAIDSGTPPLSSSTQVHIYVTDVNDNAPTWIFPAHNNQAINMTISEPVGYCLAKLKASDPDEGENGSVIYRLVQVSKMTNKDMFDGATASMLGSHVNSAAESFRFPTSFDENIQGSLSGVNVPAPGNLFELDPSSGAIYVGRSMNLNDVGSVKLVVEASDGGQPAKINHRVLQINIFRYLTQQPAFATVDTESTSFSSAEKSRYRLTAATNGGGHIENDLIVIIIMVAVTLIISLILIVAILFLRCGVCPNRAFGRYNSNMPNDFRPGLAHPHHHLEEVFRDSGNMEVDGLLVPGLDRLGNCTQFTETSLNSFQQKNEGEPMCRSYLSNPGLDPWTGTTVSPKKLEQPGYETMKCNRFGGTMTFIHSPVGKQNTMRRASVINTSRRLDERIFGSPSATSSPDHETKVMLTKRSTLRPSMATCDPFRASCSHLVTARVGTPGLVVGKAEDMQSMDSGHGHSSSTENGILSSLDPPGCRTKLQTHLSTFRCTTPQTFGRGTAKSSCPKQMSEPQTPDSDSPRGNISVLCQRSGTLPLSVSGDTIASLMIAKSSTDLSDHKDTDNKAVVSAKHSSHTTKTRQSVSWLDPEDYQTCSQPSQVTCMTSADPRHSPNCHLSTPGEMNESMEGTLVLFSPVDPLGYAQLVHSAQSATACERNSPKRSAYSAFPTSFV</sequence>
<comment type="subcellular location">
    <subcellularLocation>
        <location evidence="1">Membrane</location>
        <topology evidence="1">Single-pass membrane protein</topology>
    </subcellularLocation>
</comment>
<keyword evidence="3" id="KW-0677">Repeat</keyword>
<feature type="region of interest" description="Disordered" evidence="9">
    <location>
        <begin position="529"/>
        <end position="550"/>
    </location>
</feature>
<accession>A0A8J4SUB1</accession>
<dbReference type="Gene3D" id="2.60.40.60">
    <property type="entry name" value="Cadherins"/>
    <property type="match status" value="2"/>
</dbReference>
<evidence type="ECO:0000256" key="7">
    <source>
        <dbReference type="ARBA" id="ARBA00023180"/>
    </source>
</evidence>
<name>A0A8J4SUB1_9TREM</name>
<reference evidence="12" key="1">
    <citation type="submission" date="2019-05" db="EMBL/GenBank/DDBJ databases">
        <title>Annotation for the trematode Paragonimus heterotremus.</title>
        <authorList>
            <person name="Choi Y.-J."/>
        </authorList>
    </citation>
    <scope>NUCLEOTIDE SEQUENCE</scope>
    <source>
        <strain evidence="12">LC</strain>
    </source>
</reference>
<feature type="transmembrane region" description="Helical" evidence="10">
    <location>
        <begin position="298"/>
        <end position="322"/>
    </location>
</feature>
<proteinExistence type="predicted"/>
<evidence type="ECO:0000256" key="9">
    <source>
        <dbReference type="SAM" id="MobiDB-lite"/>
    </source>
</evidence>
<keyword evidence="2 10" id="KW-0812">Transmembrane</keyword>
<keyword evidence="7" id="KW-0325">Glycoprotein</keyword>
<dbReference type="CDD" id="cd11304">
    <property type="entry name" value="Cadherin_repeat"/>
    <property type="match status" value="2"/>
</dbReference>
<evidence type="ECO:0000256" key="5">
    <source>
        <dbReference type="ARBA" id="ARBA00022989"/>
    </source>
</evidence>
<keyword evidence="4 8" id="KW-0106">Calcium</keyword>
<dbReference type="Proteomes" id="UP000748531">
    <property type="component" value="Unassembled WGS sequence"/>
</dbReference>
<dbReference type="InterPro" id="IPR002126">
    <property type="entry name" value="Cadherin-like_dom"/>
</dbReference>
<evidence type="ECO:0000256" key="3">
    <source>
        <dbReference type="ARBA" id="ARBA00022737"/>
    </source>
</evidence>
<evidence type="ECO:0000256" key="6">
    <source>
        <dbReference type="ARBA" id="ARBA00023136"/>
    </source>
</evidence>
<dbReference type="SUPFAM" id="SSF49313">
    <property type="entry name" value="Cadherin-like"/>
    <property type="match status" value="2"/>
</dbReference>
<dbReference type="EMBL" id="LUCH01000330">
    <property type="protein sequence ID" value="KAF5405435.1"/>
    <property type="molecule type" value="Genomic_DNA"/>
</dbReference>
<dbReference type="PROSITE" id="PS00232">
    <property type="entry name" value="CADHERIN_1"/>
    <property type="match status" value="1"/>
</dbReference>
<keyword evidence="13" id="KW-1185">Reference proteome</keyword>
<evidence type="ECO:0000256" key="8">
    <source>
        <dbReference type="PROSITE-ProRule" id="PRU00043"/>
    </source>
</evidence>
<dbReference type="PROSITE" id="PS50268">
    <property type="entry name" value="CADHERIN_2"/>
    <property type="match status" value="2"/>
</dbReference>
<evidence type="ECO:0000256" key="2">
    <source>
        <dbReference type="ARBA" id="ARBA00022692"/>
    </source>
</evidence>
<dbReference type="PANTHER" id="PTHR24028:SF328">
    <property type="entry name" value="CADHERIN-3"/>
    <property type="match status" value="1"/>
</dbReference>
<dbReference type="InterPro" id="IPR020894">
    <property type="entry name" value="Cadherin_CS"/>
</dbReference>
<gene>
    <name evidence="12" type="ORF">PHET_01168</name>
</gene>
<feature type="transmembrane region" description="Helical" evidence="10">
    <location>
        <begin position="22"/>
        <end position="39"/>
    </location>
</feature>
<dbReference type="InterPro" id="IPR015919">
    <property type="entry name" value="Cadherin-like_sf"/>
</dbReference>
<evidence type="ECO:0000313" key="12">
    <source>
        <dbReference type="EMBL" id="KAF5405435.1"/>
    </source>
</evidence>
<evidence type="ECO:0000256" key="10">
    <source>
        <dbReference type="SAM" id="Phobius"/>
    </source>
</evidence>
<dbReference type="OrthoDB" id="6252479at2759"/>
<dbReference type="Pfam" id="PF00028">
    <property type="entry name" value="Cadherin"/>
    <property type="match status" value="1"/>
</dbReference>